<evidence type="ECO:0000313" key="1">
    <source>
        <dbReference type="EMBL" id="TAX72814.1"/>
    </source>
</evidence>
<dbReference type="EMBL" id="SIPC01000001">
    <property type="protein sequence ID" value="TAX72814.1"/>
    <property type="molecule type" value="Genomic_DNA"/>
</dbReference>
<accession>A0A4Q8Y9H7</accession>
<sequence>MKYNFETFENQKAEDVGALIKGDVAIVSASWESRSQAALSVLEDLPLKKLIVIRFEDQGKTGVSGNIRGYYRNLCRKKHIQHVEITFDSVTHDYATLAHTVRQIVSHGVV</sequence>
<organism evidence="1 2">
    <name type="scientific">Rhizobium leguminosarum</name>
    <dbReference type="NCBI Taxonomy" id="384"/>
    <lineage>
        <taxon>Bacteria</taxon>
        <taxon>Pseudomonadati</taxon>
        <taxon>Pseudomonadota</taxon>
        <taxon>Alphaproteobacteria</taxon>
        <taxon>Hyphomicrobiales</taxon>
        <taxon>Rhizobiaceae</taxon>
        <taxon>Rhizobium/Agrobacterium group</taxon>
        <taxon>Rhizobium</taxon>
    </lineage>
</organism>
<evidence type="ECO:0000313" key="2">
    <source>
        <dbReference type="Proteomes" id="UP000293652"/>
    </source>
</evidence>
<dbReference type="RefSeq" id="WP_130750017.1">
    <property type="nucleotide sequence ID" value="NZ_SIPC01000001.1"/>
</dbReference>
<proteinExistence type="predicted"/>
<comment type="caution">
    <text evidence="1">The sequence shown here is derived from an EMBL/GenBank/DDBJ whole genome shotgun (WGS) entry which is preliminary data.</text>
</comment>
<dbReference type="Proteomes" id="UP000293652">
    <property type="component" value="Unassembled WGS sequence"/>
</dbReference>
<name>A0A4Q8Y9H7_RHILE</name>
<gene>
    <name evidence="1" type="ORF">ELI03_14180</name>
</gene>
<protein>
    <submittedName>
        <fullName evidence="1">Uncharacterized protein</fullName>
    </submittedName>
</protein>
<reference evidence="1 2" key="1">
    <citation type="submission" date="2019-02" db="EMBL/GenBank/DDBJ databases">
        <title>The genomic architecture of introgression among sibling species of bacteria.</title>
        <authorList>
            <person name="Cavassim M.I.A."/>
            <person name="Moeskjaer S."/>
            <person name="Moslemi C."/>
            <person name="Fields B."/>
            <person name="Bachmann A."/>
            <person name="Vilhjalmsson B."/>
            <person name="Schierup M.H."/>
            <person name="Young J.P.W."/>
            <person name="Andersen S.U."/>
        </authorList>
    </citation>
    <scope>NUCLEOTIDE SEQUENCE [LARGE SCALE GENOMIC DNA]</scope>
    <source>
        <strain evidence="1 2">SM145A</strain>
    </source>
</reference>
<dbReference type="AlphaFoldDB" id="A0A4Q8Y9H7"/>